<protein>
    <submittedName>
        <fullName evidence="1">Uncharacterized protein</fullName>
    </submittedName>
</protein>
<dbReference type="AlphaFoldDB" id="A0A7G3GEV5"/>
<dbReference type="EMBL" id="CP025782">
    <property type="protein sequence ID" value="QBC45866.1"/>
    <property type="molecule type" value="Genomic_DNA"/>
</dbReference>
<reference evidence="1 2" key="1">
    <citation type="submission" date="2018-01" db="EMBL/GenBank/DDBJ databases">
        <title>Genome sequence of Iodobacter sp. strain PCH194 isolated from Indian Trans-Himalaya.</title>
        <authorList>
            <person name="Kumar V."/>
            <person name="Thakur V."/>
            <person name="Kumar S."/>
            <person name="Singh D."/>
        </authorList>
    </citation>
    <scope>NUCLEOTIDE SEQUENCE [LARGE SCALE GENOMIC DNA]</scope>
    <source>
        <strain evidence="1 2">PCH194</strain>
        <plasmid evidence="1 2">pl2</plasmid>
    </source>
</reference>
<evidence type="ECO:0000313" key="1">
    <source>
        <dbReference type="EMBL" id="QBC45866.1"/>
    </source>
</evidence>
<gene>
    <name evidence="1" type="ORF">C1H71_20195</name>
</gene>
<dbReference type="Proteomes" id="UP000515917">
    <property type="component" value="Plasmid pl2"/>
</dbReference>
<proteinExistence type="predicted"/>
<organism evidence="1 2">
    <name type="scientific">Iodobacter fluviatilis</name>
    <dbReference type="NCBI Taxonomy" id="537"/>
    <lineage>
        <taxon>Bacteria</taxon>
        <taxon>Pseudomonadati</taxon>
        <taxon>Pseudomonadota</taxon>
        <taxon>Betaproteobacteria</taxon>
        <taxon>Neisseriales</taxon>
        <taxon>Chitinibacteraceae</taxon>
        <taxon>Iodobacter</taxon>
    </lineage>
</organism>
<dbReference type="KEGG" id="ifl:C1H71_20195"/>
<accession>A0A7G3GEV5</accession>
<name>A0A7G3GEV5_9NEIS</name>
<sequence>MYLEKAKGKESGKLIALRLGDLKADWDKHCKERGYKPSSVLVDLVKRELAKAKQEKQKPVFETGQSADDTISDKAGGGRVEVRLRKSELEAVEAISSFYGLTKQEFIVSLTRAWIADSPEFAVKEIDILGEASYQLSSIGRNLNQIAHAINEDVFKHHHSLTLPFLEKLAVEINKHTEVTRKAILACQKRWKIKTGKFKNE</sequence>
<keyword evidence="1" id="KW-0614">Plasmid</keyword>
<keyword evidence="2" id="KW-1185">Reference proteome</keyword>
<evidence type="ECO:0000313" key="2">
    <source>
        <dbReference type="Proteomes" id="UP000515917"/>
    </source>
</evidence>
<geneLocation type="plasmid" evidence="1 2">
    <name>pl2</name>
</geneLocation>